<dbReference type="InterPro" id="IPR023398">
    <property type="entry name" value="TIF_eIF4e-like"/>
</dbReference>
<dbReference type="InterPro" id="IPR001040">
    <property type="entry name" value="TIF_eIF_4E"/>
</dbReference>
<dbReference type="WBParaSite" id="scaffold3401_cov444.g6557">
    <property type="protein sequence ID" value="scaffold3401_cov444.g6557"/>
    <property type="gene ID" value="scaffold3401_cov444.g6557"/>
</dbReference>
<dbReference type="Proteomes" id="UP000887561">
    <property type="component" value="Unplaced"/>
</dbReference>
<accession>A0A915MB66</accession>
<evidence type="ECO:0000313" key="4">
    <source>
        <dbReference type="Proteomes" id="UP000887561"/>
    </source>
</evidence>
<evidence type="ECO:0000256" key="3">
    <source>
        <dbReference type="SAM" id="MobiDB-lite"/>
    </source>
</evidence>
<organism evidence="4 5">
    <name type="scientific">Meloidogyne javanica</name>
    <name type="common">Root-knot nematode worm</name>
    <dbReference type="NCBI Taxonomy" id="6303"/>
    <lineage>
        <taxon>Eukaryota</taxon>
        <taxon>Metazoa</taxon>
        <taxon>Ecdysozoa</taxon>
        <taxon>Nematoda</taxon>
        <taxon>Chromadorea</taxon>
        <taxon>Rhabditida</taxon>
        <taxon>Tylenchina</taxon>
        <taxon>Tylenchomorpha</taxon>
        <taxon>Tylenchoidea</taxon>
        <taxon>Meloidogynidae</taxon>
        <taxon>Meloidogyninae</taxon>
        <taxon>Meloidogyne</taxon>
        <taxon>Meloidogyne incognita group</taxon>
    </lineage>
</organism>
<feature type="compositionally biased region" description="Basic and acidic residues" evidence="3">
    <location>
        <begin position="246"/>
        <end position="276"/>
    </location>
</feature>
<keyword evidence="2" id="KW-0648">Protein biosynthesis</keyword>
<sequence>MGQQEPEIPSEFAVRHPLQNRWALWYLKGDRSKDWEKCLKQVSAFDTVEDFWALYNHIQPATGLGWSSDYYLFKEGIKPMWEDPNNINGGRWLVQVDKQSRQYKLDKYWMEVMMAVIGEQFEELGTYICGVVVNVRQKGDKVALWTRDSNLDDVNIRIGYILKAKLGLPDSETIRFEAHKESSARTGSTVKPHIVIPPRGDAEEPQKRKPERERTLSQNQEFDLIYFVYHNQVHRHILDVLGPQVEEEKSHEEGKGEGKREKDIGKNKGEGDKGKQDGVGTKLVEAEVSLESAIGYENPSNADLPK</sequence>
<dbReference type="Gene3D" id="3.30.760.10">
    <property type="entry name" value="RNA Cap, Translation Initiation Factor Eif4e"/>
    <property type="match status" value="1"/>
</dbReference>
<dbReference type="SUPFAM" id="SSF55418">
    <property type="entry name" value="eIF4e-like"/>
    <property type="match status" value="1"/>
</dbReference>
<comment type="similarity">
    <text evidence="2">Belongs to the eukaryotic initiation factor 4E family.</text>
</comment>
<dbReference type="PANTHER" id="PTHR11960:SF69">
    <property type="entry name" value="EUKARYOTIC TRANSLATION INITIATION FACTOR 4E-3"/>
    <property type="match status" value="1"/>
</dbReference>
<feature type="region of interest" description="Disordered" evidence="3">
    <location>
        <begin position="178"/>
        <end position="216"/>
    </location>
</feature>
<evidence type="ECO:0000313" key="5">
    <source>
        <dbReference type="WBParaSite" id="scaffold3401_cov444.g6557"/>
    </source>
</evidence>
<evidence type="ECO:0000256" key="1">
    <source>
        <dbReference type="ARBA" id="ARBA00032656"/>
    </source>
</evidence>
<name>A0A915MB66_MELJA</name>
<dbReference type="GO" id="GO:0000340">
    <property type="term" value="F:RNA 7-methylguanosine cap binding"/>
    <property type="evidence" value="ECO:0007669"/>
    <property type="project" value="UniProtKB-ARBA"/>
</dbReference>
<proteinExistence type="inferred from homology"/>
<dbReference type="PANTHER" id="PTHR11960">
    <property type="entry name" value="EUKARYOTIC TRANSLATION INITIATION FACTOR 4E RELATED"/>
    <property type="match status" value="1"/>
</dbReference>
<dbReference type="PROSITE" id="PS00813">
    <property type="entry name" value="IF4E"/>
    <property type="match status" value="1"/>
</dbReference>
<protein>
    <recommendedName>
        <fullName evidence="1">eIF-4F 25 kDa subunit</fullName>
    </recommendedName>
</protein>
<dbReference type="InterPro" id="IPR019770">
    <property type="entry name" value="TIF_eIF_4E_CS"/>
</dbReference>
<keyword evidence="4" id="KW-1185">Reference proteome</keyword>
<dbReference type="AlphaFoldDB" id="A0A915MB66"/>
<dbReference type="GO" id="GO:0016281">
    <property type="term" value="C:eukaryotic translation initiation factor 4F complex"/>
    <property type="evidence" value="ECO:0007669"/>
    <property type="project" value="TreeGrafter"/>
</dbReference>
<dbReference type="Pfam" id="PF01652">
    <property type="entry name" value="IF4E"/>
    <property type="match status" value="1"/>
</dbReference>
<feature type="compositionally biased region" description="Basic and acidic residues" evidence="3">
    <location>
        <begin position="200"/>
        <end position="215"/>
    </location>
</feature>
<evidence type="ECO:0000256" key="2">
    <source>
        <dbReference type="RuleBase" id="RU004374"/>
    </source>
</evidence>
<dbReference type="GO" id="GO:0003743">
    <property type="term" value="F:translation initiation factor activity"/>
    <property type="evidence" value="ECO:0007669"/>
    <property type="project" value="UniProtKB-KW"/>
</dbReference>
<feature type="region of interest" description="Disordered" evidence="3">
    <location>
        <begin position="244"/>
        <end position="284"/>
    </location>
</feature>
<keyword evidence="2" id="KW-0694">RNA-binding</keyword>
<keyword evidence="2" id="KW-0396">Initiation factor</keyword>
<reference evidence="5" key="1">
    <citation type="submission" date="2022-11" db="UniProtKB">
        <authorList>
            <consortium name="WormBaseParasite"/>
        </authorList>
    </citation>
    <scope>IDENTIFICATION</scope>
</reference>